<feature type="transmembrane region" description="Helical" evidence="6">
    <location>
        <begin position="246"/>
        <end position="267"/>
    </location>
</feature>
<dbReference type="PANTHER" id="PTHR33048:SF124">
    <property type="entry name" value="INTEGRAL MEMBRANE PROTEIN"/>
    <property type="match status" value="1"/>
</dbReference>
<dbReference type="RefSeq" id="XP_031934274.1">
    <property type="nucleotide sequence ID" value="XM_032085727.1"/>
</dbReference>
<evidence type="ECO:0000256" key="4">
    <source>
        <dbReference type="ARBA" id="ARBA00023136"/>
    </source>
</evidence>
<feature type="transmembrane region" description="Helical" evidence="6">
    <location>
        <begin position="135"/>
        <end position="158"/>
    </location>
</feature>
<comment type="similarity">
    <text evidence="5">Belongs to the SAT4 family.</text>
</comment>
<evidence type="ECO:0000313" key="9">
    <source>
        <dbReference type="Proteomes" id="UP000325579"/>
    </source>
</evidence>
<feature type="transmembrane region" description="Helical" evidence="6">
    <location>
        <begin position="100"/>
        <end position="123"/>
    </location>
</feature>
<keyword evidence="2 6" id="KW-0812">Transmembrane</keyword>
<dbReference type="InterPro" id="IPR049326">
    <property type="entry name" value="Rhodopsin_dom_fungi"/>
</dbReference>
<keyword evidence="4 6" id="KW-0472">Membrane</keyword>
<reference evidence="8 9" key="1">
    <citation type="submission" date="2019-04" db="EMBL/GenBank/DDBJ databases">
        <authorList>
            <consortium name="DOE Joint Genome Institute"/>
            <person name="Mondo S."/>
            <person name="Kjaerbolling I."/>
            <person name="Vesth T."/>
            <person name="Frisvad J.C."/>
            <person name="Nybo J.L."/>
            <person name="Theobald S."/>
            <person name="Kildgaard S."/>
            <person name="Isbrandt T."/>
            <person name="Kuo A."/>
            <person name="Sato A."/>
            <person name="Lyhne E.K."/>
            <person name="Kogle M.E."/>
            <person name="Wiebenga A."/>
            <person name="Kun R.S."/>
            <person name="Lubbers R.J."/>
            <person name="Makela M.R."/>
            <person name="Barry K."/>
            <person name="Chovatia M."/>
            <person name="Clum A."/>
            <person name="Daum C."/>
            <person name="Haridas S."/>
            <person name="He G."/>
            <person name="LaButti K."/>
            <person name="Lipzen A."/>
            <person name="Riley R."/>
            <person name="Salamov A."/>
            <person name="Simmons B.A."/>
            <person name="Magnuson J.K."/>
            <person name="Henrissat B."/>
            <person name="Mortensen U.H."/>
            <person name="Larsen T.O."/>
            <person name="Devries R.P."/>
            <person name="Grigoriev I.V."/>
            <person name="Machida M."/>
            <person name="Baker S.E."/>
            <person name="Andersen M.R."/>
            <person name="Cantor M.N."/>
            <person name="Hua S.X."/>
        </authorList>
    </citation>
    <scope>NUCLEOTIDE SEQUENCE [LARGE SCALE GENOMIC DNA]</scope>
    <source>
        <strain evidence="8 9">CBS 119388</strain>
    </source>
</reference>
<organism evidence="8 9">
    <name type="scientific">Aspergillus pseudonomiae</name>
    <dbReference type="NCBI Taxonomy" id="1506151"/>
    <lineage>
        <taxon>Eukaryota</taxon>
        <taxon>Fungi</taxon>
        <taxon>Dikarya</taxon>
        <taxon>Ascomycota</taxon>
        <taxon>Pezizomycotina</taxon>
        <taxon>Eurotiomycetes</taxon>
        <taxon>Eurotiomycetidae</taxon>
        <taxon>Eurotiales</taxon>
        <taxon>Aspergillaceae</taxon>
        <taxon>Aspergillus</taxon>
        <taxon>Aspergillus subgen. Circumdati</taxon>
    </lineage>
</organism>
<proteinExistence type="inferred from homology"/>
<dbReference type="PANTHER" id="PTHR33048">
    <property type="entry name" value="PTH11-LIKE INTEGRAL MEMBRANE PROTEIN (AFU_ORTHOLOGUE AFUA_5G11245)"/>
    <property type="match status" value="1"/>
</dbReference>
<feature type="transmembrane region" description="Helical" evidence="6">
    <location>
        <begin position="214"/>
        <end position="234"/>
    </location>
</feature>
<comment type="subcellular location">
    <subcellularLocation>
        <location evidence="1">Membrane</location>
        <topology evidence="1">Multi-pass membrane protein</topology>
    </subcellularLocation>
</comment>
<evidence type="ECO:0000256" key="1">
    <source>
        <dbReference type="ARBA" id="ARBA00004141"/>
    </source>
</evidence>
<feature type="transmembrane region" description="Helical" evidence="6">
    <location>
        <begin position="179"/>
        <end position="202"/>
    </location>
</feature>
<dbReference type="InterPro" id="IPR052337">
    <property type="entry name" value="SAT4-like"/>
</dbReference>
<keyword evidence="3 6" id="KW-1133">Transmembrane helix</keyword>
<keyword evidence="9" id="KW-1185">Reference proteome</keyword>
<feature type="domain" description="Rhodopsin" evidence="7">
    <location>
        <begin position="47"/>
        <end position="255"/>
    </location>
</feature>
<protein>
    <recommendedName>
        <fullName evidence="7">Rhodopsin domain-containing protein</fullName>
    </recommendedName>
</protein>
<dbReference type="OrthoDB" id="5342292at2759"/>
<gene>
    <name evidence="8" type="ORF">BDV37DRAFT_277281</name>
</gene>
<name>A0A5N7CS41_9EURO</name>
<evidence type="ECO:0000256" key="3">
    <source>
        <dbReference type="ARBA" id="ARBA00022989"/>
    </source>
</evidence>
<dbReference type="GeneID" id="43670418"/>
<evidence type="ECO:0000256" key="6">
    <source>
        <dbReference type="SAM" id="Phobius"/>
    </source>
</evidence>
<dbReference type="Pfam" id="PF20684">
    <property type="entry name" value="Fung_rhodopsin"/>
    <property type="match status" value="1"/>
</dbReference>
<dbReference type="EMBL" id="ML736943">
    <property type="protein sequence ID" value="KAE8396955.1"/>
    <property type="molecule type" value="Genomic_DNA"/>
</dbReference>
<evidence type="ECO:0000256" key="2">
    <source>
        <dbReference type="ARBA" id="ARBA00022692"/>
    </source>
</evidence>
<sequence>MTVLVRSNLALFVVGTRPTSDTRQQSSSGIHYTVIIGLVLSTTCLAIRLLTRHQILRKITAEDLCLTIAWVHILDALDHAGLGRHIEYLSVQTISTYEKLFLTAACLFITGICLARIAHLVLFHRLMIAKSWLRHALYGVTAFVIIGSITLVFCFIFACRPISKSWDVTLQGQCINRPAILVAVAVLNIISDFLLILLPIPVISDLQVPRSQKIKTFIILVMVCITFVASAIRLRFTVPLLSSPDLTYKIAPVALLVYVPGVHSFLIEIF</sequence>
<accession>A0A5N7CS41</accession>
<evidence type="ECO:0000259" key="7">
    <source>
        <dbReference type="Pfam" id="PF20684"/>
    </source>
</evidence>
<dbReference type="AlphaFoldDB" id="A0A5N7CS41"/>
<dbReference type="GO" id="GO:0016020">
    <property type="term" value="C:membrane"/>
    <property type="evidence" value="ECO:0007669"/>
    <property type="project" value="UniProtKB-SubCell"/>
</dbReference>
<evidence type="ECO:0000256" key="5">
    <source>
        <dbReference type="ARBA" id="ARBA00038359"/>
    </source>
</evidence>
<dbReference type="Proteomes" id="UP000325579">
    <property type="component" value="Unassembled WGS sequence"/>
</dbReference>
<feature type="transmembrane region" description="Helical" evidence="6">
    <location>
        <begin position="30"/>
        <end position="50"/>
    </location>
</feature>
<evidence type="ECO:0000313" key="8">
    <source>
        <dbReference type="EMBL" id="KAE8396955.1"/>
    </source>
</evidence>